<protein>
    <submittedName>
        <fullName evidence="2">Uncharacterized protein</fullName>
    </submittedName>
</protein>
<proteinExistence type="predicted"/>
<keyword evidence="1" id="KW-0472">Membrane</keyword>
<evidence type="ECO:0000313" key="2">
    <source>
        <dbReference type="EMBL" id="LAA84092.1"/>
    </source>
</evidence>
<reference evidence="2" key="1">
    <citation type="submission" date="2017-07" db="EMBL/GenBank/DDBJ databases">
        <authorList>
            <person name="Mikheyev A."/>
            <person name="Grau M."/>
        </authorList>
    </citation>
    <scope>NUCLEOTIDE SEQUENCE</scope>
    <source>
        <tissue evidence="2">Venom_gland</tissue>
    </source>
</reference>
<dbReference type="AlphaFoldDB" id="A0A2D4IIM0"/>
<organism evidence="2">
    <name type="scientific">Micrurus lemniscatus lemniscatus</name>
    <dbReference type="NCBI Taxonomy" id="129467"/>
    <lineage>
        <taxon>Eukaryota</taxon>
        <taxon>Metazoa</taxon>
        <taxon>Chordata</taxon>
        <taxon>Craniata</taxon>
        <taxon>Vertebrata</taxon>
        <taxon>Euteleostomi</taxon>
        <taxon>Lepidosauria</taxon>
        <taxon>Squamata</taxon>
        <taxon>Bifurcata</taxon>
        <taxon>Unidentata</taxon>
        <taxon>Episquamata</taxon>
        <taxon>Toxicofera</taxon>
        <taxon>Serpentes</taxon>
        <taxon>Colubroidea</taxon>
        <taxon>Elapidae</taxon>
        <taxon>Elapinae</taxon>
        <taxon>Micrurus</taxon>
    </lineage>
</organism>
<keyword evidence="1" id="KW-1133">Transmembrane helix</keyword>
<accession>A0A2D4IIM0</accession>
<reference evidence="2" key="2">
    <citation type="submission" date="2017-11" db="EMBL/GenBank/DDBJ databases">
        <title>Coralsnake Venomics: Analyses of Venom Gland Transcriptomes and Proteomes of Six Brazilian Taxa.</title>
        <authorList>
            <person name="Aird S.D."/>
            <person name="Jorge da Silva N."/>
            <person name="Qiu L."/>
            <person name="Villar-Briones A."/>
            <person name="Aparecida-Saddi V."/>
            <person name="Campos-Telles M.P."/>
            <person name="Grau M."/>
            <person name="Mikheyev A.S."/>
        </authorList>
    </citation>
    <scope>NUCLEOTIDE SEQUENCE</scope>
    <source>
        <tissue evidence="2">Venom_gland</tissue>
    </source>
</reference>
<keyword evidence="1" id="KW-0812">Transmembrane</keyword>
<evidence type="ECO:0000256" key="1">
    <source>
        <dbReference type="SAM" id="Phobius"/>
    </source>
</evidence>
<name>A0A2D4IIM0_MICLE</name>
<dbReference type="EMBL" id="IACK01108139">
    <property type="protein sequence ID" value="LAA84092.1"/>
    <property type="molecule type" value="Transcribed_RNA"/>
</dbReference>
<feature type="transmembrane region" description="Helical" evidence="1">
    <location>
        <begin position="48"/>
        <end position="67"/>
    </location>
</feature>
<feature type="transmembrane region" description="Helical" evidence="1">
    <location>
        <begin position="21"/>
        <end position="42"/>
    </location>
</feature>
<sequence>MLWTKLSLIIEKRFNIGIATATSQAVSAEISVSFCLMIGVIISYHLRQLSIVFFSATFFLSALLLGLQDLTKSFDEAEVLYHYTPSLFCLLIKDCNMLNLILHTAMIAFWHYPDI</sequence>